<protein>
    <submittedName>
        <fullName evidence="2">Uncharacterized protein</fullName>
    </submittedName>
</protein>
<feature type="region of interest" description="Disordered" evidence="1">
    <location>
        <begin position="52"/>
        <end position="80"/>
    </location>
</feature>
<dbReference type="EMBL" id="JABSTR010000007">
    <property type="protein sequence ID" value="KAH9376248.1"/>
    <property type="molecule type" value="Genomic_DNA"/>
</dbReference>
<dbReference type="AlphaFoldDB" id="A0A9J6GNU4"/>
<reference evidence="2 3" key="1">
    <citation type="journal article" date="2020" name="Cell">
        <title>Large-Scale Comparative Analyses of Tick Genomes Elucidate Their Genetic Diversity and Vector Capacities.</title>
        <authorList>
            <consortium name="Tick Genome and Microbiome Consortium (TIGMIC)"/>
            <person name="Jia N."/>
            <person name="Wang J."/>
            <person name="Shi W."/>
            <person name="Du L."/>
            <person name="Sun Y."/>
            <person name="Zhan W."/>
            <person name="Jiang J.F."/>
            <person name="Wang Q."/>
            <person name="Zhang B."/>
            <person name="Ji P."/>
            <person name="Bell-Sakyi L."/>
            <person name="Cui X.M."/>
            <person name="Yuan T.T."/>
            <person name="Jiang B.G."/>
            <person name="Yang W.F."/>
            <person name="Lam T.T."/>
            <person name="Chang Q.C."/>
            <person name="Ding S.J."/>
            <person name="Wang X.J."/>
            <person name="Zhu J.G."/>
            <person name="Ruan X.D."/>
            <person name="Zhao L."/>
            <person name="Wei J.T."/>
            <person name="Ye R.Z."/>
            <person name="Que T.C."/>
            <person name="Du C.H."/>
            <person name="Zhou Y.H."/>
            <person name="Cheng J.X."/>
            <person name="Dai P.F."/>
            <person name="Guo W.B."/>
            <person name="Han X.H."/>
            <person name="Huang E.J."/>
            <person name="Li L.F."/>
            <person name="Wei W."/>
            <person name="Gao Y.C."/>
            <person name="Liu J.Z."/>
            <person name="Shao H.Z."/>
            <person name="Wang X."/>
            <person name="Wang C.C."/>
            <person name="Yang T.C."/>
            <person name="Huo Q.B."/>
            <person name="Li W."/>
            <person name="Chen H.Y."/>
            <person name="Chen S.E."/>
            <person name="Zhou L.G."/>
            <person name="Ni X.B."/>
            <person name="Tian J.H."/>
            <person name="Sheng Y."/>
            <person name="Liu T."/>
            <person name="Pan Y.S."/>
            <person name="Xia L.Y."/>
            <person name="Li J."/>
            <person name="Zhao F."/>
            <person name="Cao W.C."/>
        </authorList>
    </citation>
    <scope>NUCLEOTIDE SEQUENCE [LARGE SCALE GENOMIC DNA]</scope>
    <source>
        <strain evidence="2">HaeL-2018</strain>
    </source>
</reference>
<accession>A0A9J6GNU4</accession>
<proteinExistence type="predicted"/>
<name>A0A9J6GNU4_HAELO</name>
<evidence type="ECO:0000313" key="3">
    <source>
        <dbReference type="Proteomes" id="UP000821853"/>
    </source>
</evidence>
<organism evidence="2 3">
    <name type="scientific">Haemaphysalis longicornis</name>
    <name type="common">Bush tick</name>
    <dbReference type="NCBI Taxonomy" id="44386"/>
    <lineage>
        <taxon>Eukaryota</taxon>
        <taxon>Metazoa</taxon>
        <taxon>Ecdysozoa</taxon>
        <taxon>Arthropoda</taxon>
        <taxon>Chelicerata</taxon>
        <taxon>Arachnida</taxon>
        <taxon>Acari</taxon>
        <taxon>Parasitiformes</taxon>
        <taxon>Ixodida</taxon>
        <taxon>Ixodoidea</taxon>
        <taxon>Ixodidae</taxon>
        <taxon>Haemaphysalinae</taxon>
        <taxon>Haemaphysalis</taxon>
    </lineage>
</organism>
<evidence type="ECO:0000313" key="2">
    <source>
        <dbReference type="EMBL" id="KAH9376248.1"/>
    </source>
</evidence>
<evidence type="ECO:0000256" key="1">
    <source>
        <dbReference type="SAM" id="MobiDB-lite"/>
    </source>
</evidence>
<dbReference type="Proteomes" id="UP000821853">
    <property type="component" value="Chromosome 5"/>
</dbReference>
<dbReference type="VEuPathDB" id="VectorBase:HLOH_047482"/>
<keyword evidence="3" id="KW-1185">Reference proteome</keyword>
<gene>
    <name evidence="2" type="ORF">HPB48_020770</name>
</gene>
<comment type="caution">
    <text evidence="2">The sequence shown here is derived from an EMBL/GenBank/DDBJ whole genome shotgun (WGS) entry which is preliminary data.</text>
</comment>
<feature type="compositionally biased region" description="Basic and acidic residues" evidence="1">
    <location>
        <begin position="52"/>
        <end position="69"/>
    </location>
</feature>
<sequence>MPPGSMQQENPKRIAALLVEALPLGQRGFGCLLQGTPPGHGSSQCLARSCEHSAEELRERENGQSEGKKGGGATEEIENA</sequence>